<accession>A0A964E0T9</accession>
<gene>
    <name evidence="9" type="ORF">ASILVAE211_20055</name>
</gene>
<dbReference type="AlphaFoldDB" id="A0A964E0T9"/>
<keyword evidence="10" id="KW-1185">Reference proteome</keyword>
<keyword evidence="4 7" id="KW-0812">Transmembrane</keyword>
<dbReference type="PANTHER" id="PTHR43386:SF25">
    <property type="entry name" value="PEPTIDE ABC TRANSPORTER PERMEASE PROTEIN"/>
    <property type="match status" value="1"/>
</dbReference>
<dbReference type="SUPFAM" id="SSF161098">
    <property type="entry name" value="MetI-like"/>
    <property type="match status" value="1"/>
</dbReference>
<reference evidence="9" key="2">
    <citation type="submission" date="2021-01" db="EMBL/GenBank/DDBJ databases">
        <authorList>
            <person name="Mieszkin S."/>
            <person name="Pouder E."/>
            <person name="Alain K."/>
        </authorList>
    </citation>
    <scope>NUCLEOTIDE SEQUENCE</scope>
    <source>
        <strain evidence="9">HW T2.11</strain>
    </source>
</reference>
<evidence type="ECO:0000256" key="6">
    <source>
        <dbReference type="ARBA" id="ARBA00023136"/>
    </source>
</evidence>
<keyword evidence="6 7" id="KW-0472">Membrane</keyword>
<dbReference type="PROSITE" id="PS50928">
    <property type="entry name" value="ABC_TM1"/>
    <property type="match status" value="1"/>
</dbReference>
<keyword evidence="3" id="KW-1003">Cell membrane</keyword>
<feature type="transmembrane region" description="Helical" evidence="7">
    <location>
        <begin position="171"/>
        <end position="191"/>
    </location>
</feature>
<protein>
    <submittedName>
        <fullName evidence="9">ABC transporter permease</fullName>
    </submittedName>
</protein>
<evidence type="ECO:0000256" key="5">
    <source>
        <dbReference type="ARBA" id="ARBA00022989"/>
    </source>
</evidence>
<sequence>MSGVAIIEQAAVADAALHQGPARRGPGFAVYASCFILALVVLAAVWPHVLAPTDPYDIDPTSAFLPPSSAHWFGTDQSGRDAFSRVIHGTRPSLLIGLLSIATALAVGGILGLAAVLGGRAVDHAVARVIDVLFAFPGLILALICIAILGASPVTLAIAVGVGSSGGYARIIRAQGLIVSTSGYVAAARMLGHAPRRILFLTILPNIARPLLPLFTLGIGQCIVWATGLSFLGLGVQPPEAEWGALLADSRSYTALAWWLTVFPGAMIAVTSLSLTILGRYLQARFDGRDAA</sequence>
<feature type="transmembrane region" description="Helical" evidence="7">
    <location>
        <begin position="256"/>
        <end position="279"/>
    </location>
</feature>
<dbReference type="CDD" id="cd06261">
    <property type="entry name" value="TM_PBP2"/>
    <property type="match status" value="1"/>
</dbReference>
<evidence type="ECO:0000313" key="10">
    <source>
        <dbReference type="Proteomes" id="UP000708298"/>
    </source>
</evidence>
<dbReference type="RefSeq" id="WP_227323148.1">
    <property type="nucleotide sequence ID" value="NZ_JAESVB010000014.1"/>
</dbReference>
<evidence type="ECO:0000313" key="9">
    <source>
        <dbReference type="EMBL" id="MCB8877499.1"/>
    </source>
</evidence>
<feature type="transmembrane region" description="Helical" evidence="7">
    <location>
        <begin position="94"/>
        <end position="117"/>
    </location>
</feature>
<dbReference type="GO" id="GO:0055085">
    <property type="term" value="P:transmembrane transport"/>
    <property type="evidence" value="ECO:0007669"/>
    <property type="project" value="InterPro"/>
</dbReference>
<evidence type="ECO:0000259" key="8">
    <source>
        <dbReference type="PROSITE" id="PS50928"/>
    </source>
</evidence>
<dbReference type="EMBL" id="JAESVB010000014">
    <property type="protein sequence ID" value="MCB8877499.1"/>
    <property type="molecule type" value="Genomic_DNA"/>
</dbReference>
<reference evidence="9" key="1">
    <citation type="journal article" date="2021" name="Microorganisms">
        <title>Acidisoma silvae sp. nov. and Acidisomacellulosilytica sp. nov., Two Acidophilic Bacteria Isolated from Decaying Wood, Hydrolyzing Cellulose and Producing Poly-3-hydroxybutyrate.</title>
        <authorList>
            <person name="Mieszkin S."/>
            <person name="Pouder E."/>
            <person name="Uroz S."/>
            <person name="Simon-Colin C."/>
            <person name="Alain K."/>
        </authorList>
    </citation>
    <scope>NUCLEOTIDE SEQUENCE</scope>
    <source>
        <strain evidence="9">HW T2.11</strain>
    </source>
</reference>
<evidence type="ECO:0000256" key="1">
    <source>
        <dbReference type="ARBA" id="ARBA00004651"/>
    </source>
</evidence>
<feature type="transmembrane region" description="Helical" evidence="7">
    <location>
        <begin position="28"/>
        <end position="46"/>
    </location>
</feature>
<comment type="caution">
    <text evidence="9">The sequence shown here is derived from an EMBL/GenBank/DDBJ whole genome shotgun (WGS) entry which is preliminary data.</text>
</comment>
<keyword evidence="2 7" id="KW-0813">Transport</keyword>
<evidence type="ECO:0000256" key="7">
    <source>
        <dbReference type="RuleBase" id="RU363032"/>
    </source>
</evidence>
<comment type="similarity">
    <text evidence="7">Belongs to the binding-protein-dependent transport system permease family.</text>
</comment>
<dbReference type="Pfam" id="PF00528">
    <property type="entry name" value="BPD_transp_1"/>
    <property type="match status" value="1"/>
</dbReference>
<feature type="transmembrane region" description="Helical" evidence="7">
    <location>
        <begin position="129"/>
        <end position="151"/>
    </location>
</feature>
<dbReference type="GO" id="GO:0005886">
    <property type="term" value="C:plasma membrane"/>
    <property type="evidence" value="ECO:0007669"/>
    <property type="project" value="UniProtKB-SubCell"/>
</dbReference>
<name>A0A964E0T9_9PROT</name>
<feature type="domain" description="ABC transmembrane type-1" evidence="8">
    <location>
        <begin position="90"/>
        <end position="279"/>
    </location>
</feature>
<dbReference type="InterPro" id="IPR000515">
    <property type="entry name" value="MetI-like"/>
</dbReference>
<feature type="transmembrane region" description="Helical" evidence="7">
    <location>
        <begin position="211"/>
        <end position="236"/>
    </location>
</feature>
<dbReference type="InterPro" id="IPR035906">
    <property type="entry name" value="MetI-like_sf"/>
</dbReference>
<comment type="subcellular location">
    <subcellularLocation>
        <location evidence="1 7">Cell membrane</location>
        <topology evidence="1 7">Multi-pass membrane protein</topology>
    </subcellularLocation>
</comment>
<dbReference type="Proteomes" id="UP000708298">
    <property type="component" value="Unassembled WGS sequence"/>
</dbReference>
<evidence type="ECO:0000256" key="3">
    <source>
        <dbReference type="ARBA" id="ARBA00022475"/>
    </source>
</evidence>
<proteinExistence type="inferred from homology"/>
<keyword evidence="5 7" id="KW-1133">Transmembrane helix</keyword>
<dbReference type="InterPro" id="IPR050366">
    <property type="entry name" value="BP-dependent_transpt_permease"/>
</dbReference>
<dbReference type="PANTHER" id="PTHR43386">
    <property type="entry name" value="OLIGOPEPTIDE TRANSPORT SYSTEM PERMEASE PROTEIN APPC"/>
    <property type="match status" value="1"/>
</dbReference>
<organism evidence="9 10">
    <name type="scientific">Acidisoma silvae</name>
    <dbReference type="NCBI Taxonomy" id="2802396"/>
    <lineage>
        <taxon>Bacteria</taxon>
        <taxon>Pseudomonadati</taxon>
        <taxon>Pseudomonadota</taxon>
        <taxon>Alphaproteobacteria</taxon>
        <taxon>Acetobacterales</taxon>
        <taxon>Acidocellaceae</taxon>
        <taxon>Acidisoma</taxon>
    </lineage>
</organism>
<evidence type="ECO:0000256" key="4">
    <source>
        <dbReference type="ARBA" id="ARBA00022692"/>
    </source>
</evidence>
<dbReference type="Gene3D" id="1.10.3720.10">
    <property type="entry name" value="MetI-like"/>
    <property type="match status" value="1"/>
</dbReference>
<evidence type="ECO:0000256" key="2">
    <source>
        <dbReference type="ARBA" id="ARBA00022448"/>
    </source>
</evidence>